<dbReference type="PANTHER" id="PTHR47977">
    <property type="entry name" value="RAS-RELATED PROTEIN RAB"/>
    <property type="match status" value="1"/>
</dbReference>
<proteinExistence type="predicted"/>
<keyword evidence="2" id="KW-0342">GTP-binding</keyword>
<keyword evidence="4" id="KW-1185">Reference proteome</keyword>
<keyword evidence="1" id="KW-0547">Nucleotide-binding</keyword>
<evidence type="ECO:0000313" key="4">
    <source>
        <dbReference type="Proteomes" id="UP000271162"/>
    </source>
</evidence>
<accession>A0A0N4YLU1</accession>
<protein>
    <submittedName>
        <fullName evidence="5">GTP-binding protein YPTM2</fullName>
    </submittedName>
</protein>
<reference evidence="3 4" key="2">
    <citation type="submission" date="2018-11" db="EMBL/GenBank/DDBJ databases">
        <authorList>
            <consortium name="Pathogen Informatics"/>
        </authorList>
    </citation>
    <scope>NUCLEOTIDE SEQUENCE [LARGE SCALE GENOMIC DNA]</scope>
</reference>
<dbReference type="EMBL" id="UYSL01023172">
    <property type="protein sequence ID" value="VDL81817.1"/>
    <property type="molecule type" value="Genomic_DNA"/>
</dbReference>
<dbReference type="Gene3D" id="3.40.50.300">
    <property type="entry name" value="P-loop containing nucleotide triphosphate hydrolases"/>
    <property type="match status" value="1"/>
</dbReference>
<dbReference type="OMA" id="ERANKCI"/>
<evidence type="ECO:0000256" key="1">
    <source>
        <dbReference type="ARBA" id="ARBA00022741"/>
    </source>
</evidence>
<evidence type="ECO:0000256" key="2">
    <source>
        <dbReference type="ARBA" id="ARBA00023134"/>
    </source>
</evidence>
<dbReference type="WBParaSite" id="NBR_0001809501-mRNA-1">
    <property type="protein sequence ID" value="NBR_0001809501-mRNA-1"/>
    <property type="gene ID" value="NBR_0001809501"/>
</dbReference>
<dbReference type="GO" id="GO:0003924">
    <property type="term" value="F:GTPase activity"/>
    <property type="evidence" value="ECO:0007669"/>
    <property type="project" value="InterPro"/>
</dbReference>
<name>A0A0N4YLU1_NIPBR</name>
<dbReference type="SMART" id="SM00175">
    <property type="entry name" value="RAB"/>
    <property type="match status" value="1"/>
</dbReference>
<dbReference type="STRING" id="27835.A0A0N4YLU1"/>
<dbReference type="AlphaFoldDB" id="A0A0N4YLU1"/>
<dbReference type="GO" id="GO:0005525">
    <property type="term" value="F:GTP binding"/>
    <property type="evidence" value="ECO:0007669"/>
    <property type="project" value="UniProtKB-KW"/>
</dbReference>
<organism evidence="5">
    <name type="scientific">Nippostrongylus brasiliensis</name>
    <name type="common">Rat hookworm</name>
    <dbReference type="NCBI Taxonomy" id="27835"/>
    <lineage>
        <taxon>Eukaryota</taxon>
        <taxon>Metazoa</taxon>
        <taxon>Ecdysozoa</taxon>
        <taxon>Nematoda</taxon>
        <taxon>Chromadorea</taxon>
        <taxon>Rhabditida</taxon>
        <taxon>Rhabditina</taxon>
        <taxon>Rhabditomorpha</taxon>
        <taxon>Strongyloidea</taxon>
        <taxon>Heligmosomidae</taxon>
        <taxon>Nippostrongylus</taxon>
    </lineage>
</organism>
<evidence type="ECO:0000313" key="5">
    <source>
        <dbReference type="WBParaSite" id="NBR_0001809501-mRNA-1"/>
    </source>
</evidence>
<dbReference type="Proteomes" id="UP000271162">
    <property type="component" value="Unassembled WGS sequence"/>
</dbReference>
<sequence length="166" mass="18440">MCCAVEYKWASDSTVEKSDGPGSGQDRYGVMTRVYYKDAHAAIVVMDATREQSKEGACRWKADLDQKLRLADGSYVPALLLVNKCDLDNQIKVEELGEMKNDRGFFEAVRASAKENIGIHDAFMTVILKNEKSGRYGAEFTNGFGTVQLFNDTSRQSKKTKCCGIS</sequence>
<dbReference type="InterPro" id="IPR001806">
    <property type="entry name" value="Small_GTPase"/>
</dbReference>
<gene>
    <name evidence="3" type="ORF">NBR_LOCUS18096</name>
</gene>
<reference evidence="5" key="1">
    <citation type="submission" date="2017-02" db="UniProtKB">
        <authorList>
            <consortium name="WormBaseParasite"/>
        </authorList>
    </citation>
    <scope>IDENTIFICATION</scope>
</reference>
<dbReference type="SMART" id="SM00173">
    <property type="entry name" value="RAS"/>
    <property type="match status" value="1"/>
</dbReference>
<dbReference type="InterPro" id="IPR027417">
    <property type="entry name" value="P-loop_NTPase"/>
</dbReference>
<dbReference type="InterPro" id="IPR050227">
    <property type="entry name" value="Rab"/>
</dbReference>
<dbReference type="Pfam" id="PF00071">
    <property type="entry name" value="Ras"/>
    <property type="match status" value="1"/>
</dbReference>
<dbReference type="SUPFAM" id="SSF52540">
    <property type="entry name" value="P-loop containing nucleoside triphosphate hydrolases"/>
    <property type="match status" value="1"/>
</dbReference>
<dbReference type="PROSITE" id="PS51419">
    <property type="entry name" value="RAB"/>
    <property type="match status" value="1"/>
</dbReference>
<evidence type="ECO:0000313" key="3">
    <source>
        <dbReference type="EMBL" id="VDL81817.1"/>
    </source>
</evidence>